<dbReference type="Proteomes" id="UP001140091">
    <property type="component" value="Unassembled WGS sequence"/>
</dbReference>
<feature type="compositionally biased region" description="Pro residues" evidence="1">
    <location>
        <begin position="185"/>
        <end position="197"/>
    </location>
</feature>
<sequence>MAAAFDSSSRSWWSVGRSQSGPVPGYSPEKPKSKSKSKTLNTLFGLKSKKNPAVAIQDPPLPIQPVPPEHVPQSFANRPPSKSVSSVISRADSFGPRTPSDFQPLDRNPARQSLLTLSDVDPFASSRSIGTVSSPYQPTDPTRLSAYSNTSSNDHIHRKTVDLASQQRTSYASSSSQSQNYPNGPESPLPLSPPPALHPVGSAKGKLLNKCVAPSLPSLLALTFLQTFGHGAQWE</sequence>
<keyword evidence="3" id="KW-1185">Reference proteome</keyword>
<accession>A0A9W8J6Z4</accession>
<feature type="compositionally biased region" description="Low complexity" evidence="1">
    <location>
        <begin position="7"/>
        <end position="21"/>
    </location>
</feature>
<feature type="compositionally biased region" description="Pro residues" evidence="1">
    <location>
        <begin position="59"/>
        <end position="70"/>
    </location>
</feature>
<proteinExistence type="predicted"/>
<evidence type="ECO:0000256" key="1">
    <source>
        <dbReference type="SAM" id="MobiDB-lite"/>
    </source>
</evidence>
<feature type="compositionally biased region" description="Low complexity" evidence="1">
    <location>
        <begin position="165"/>
        <end position="184"/>
    </location>
</feature>
<feature type="region of interest" description="Disordered" evidence="1">
    <location>
        <begin position="1"/>
        <end position="202"/>
    </location>
</feature>
<dbReference type="AlphaFoldDB" id="A0A9W8J6Z4"/>
<feature type="non-terminal residue" evidence="2">
    <location>
        <position position="235"/>
    </location>
</feature>
<gene>
    <name evidence="2" type="ORF">H1R20_g7697</name>
</gene>
<dbReference type="OrthoDB" id="3040442at2759"/>
<name>A0A9W8J6Z4_9AGAR</name>
<dbReference type="EMBL" id="JANBPK010000876">
    <property type="protein sequence ID" value="KAJ2929382.1"/>
    <property type="molecule type" value="Genomic_DNA"/>
</dbReference>
<feature type="compositionally biased region" description="Polar residues" evidence="1">
    <location>
        <begin position="74"/>
        <end position="88"/>
    </location>
</feature>
<organism evidence="2 3">
    <name type="scientific">Candolleomyces eurysporus</name>
    <dbReference type="NCBI Taxonomy" id="2828524"/>
    <lineage>
        <taxon>Eukaryota</taxon>
        <taxon>Fungi</taxon>
        <taxon>Dikarya</taxon>
        <taxon>Basidiomycota</taxon>
        <taxon>Agaricomycotina</taxon>
        <taxon>Agaricomycetes</taxon>
        <taxon>Agaricomycetidae</taxon>
        <taxon>Agaricales</taxon>
        <taxon>Agaricineae</taxon>
        <taxon>Psathyrellaceae</taxon>
        <taxon>Candolleomyces</taxon>
    </lineage>
</organism>
<evidence type="ECO:0000313" key="2">
    <source>
        <dbReference type="EMBL" id="KAJ2929382.1"/>
    </source>
</evidence>
<protein>
    <submittedName>
        <fullName evidence="2">Uncharacterized protein</fullName>
    </submittedName>
</protein>
<feature type="compositionally biased region" description="Polar residues" evidence="1">
    <location>
        <begin position="125"/>
        <end position="153"/>
    </location>
</feature>
<reference evidence="2" key="1">
    <citation type="submission" date="2022-06" db="EMBL/GenBank/DDBJ databases">
        <title>Genome Sequence of Candolleomyces eurysporus.</title>
        <authorList>
            <person name="Buettner E."/>
        </authorList>
    </citation>
    <scope>NUCLEOTIDE SEQUENCE</scope>
    <source>
        <strain evidence="2">VTCC 930004</strain>
    </source>
</reference>
<comment type="caution">
    <text evidence="2">The sequence shown here is derived from an EMBL/GenBank/DDBJ whole genome shotgun (WGS) entry which is preliminary data.</text>
</comment>
<evidence type="ECO:0000313" key="3">
    <source>
        <dbReference type="Proteomes" id="UP001140091"/>
    </source>
</evidence>